<comment type="caution">
    <text evidence="2">The sequence shown here is derived from an EMBL/GenBank/DDBJ whole genome shotgun (WGS) entry which is preliminary data.</text>
</comment>
<evidence type="ECO:0000313" key="2">
    <source>
        <dbReference type="EMBL" id="KAJ8558335.1"/>
    </source>
</evidence>
<proteinExistence type="predicted"/>
<reference evidence="3" key="1">
    <citation type="journal article" date="2023" name="Proc. Natl. Acad. Sci. U.S.A.">
        <title>Genomic and structural basis for evolution of tropane alkaloid biosynthesis.</title>
        <authorList>
            <person name="Wanga Y.-J."/>
            <person name="Taina T."/>
            <person name="Yua J.-Y."/>
            <person name="Lia J."/>
            <person name="Xua B."/>
            <person name="Chenc J."/>
            <person name="D'Auriad J.C."/>
            <person name="Huanga J.-P."/>
            <person name="Huanga S.-X."/>
        </authorList>
    </citation>
    <scope>NUCLEOTIDE SEQUENCE [LARGE SCALE GENOMIC DNA]</scope>
    <source>
        <strain evidence="3">cv. KIB-2019</strain>
    </source>
</reference>
<dbReference type="OrthoDB" id="1252236at2759"/>
<feature type="compositionally biased region" description="Pro residues" evidence="1">
    <location>
        <begin position="10"/>
        <end position="28"/>
    </location>
</feature>
<dbReference type="Proteomes" id="UP001152561">
    <property type="component" value="Unassembled WGS sequence"/>
</dbReference>
<protein>
    <submittedName>
        <fullName evidence="2">Uncharacterized protein</fullName>
    </submittedName>
</protein>
<dbReference type="EMBL" id="JAJAGQ010000007">
    <property type="protein sequence ID" value="KAJ8558335.1"/>
    <property type="molecule type" value="Genomic_DNA"/>
</dbReference>
<name>A0A9Q1MEQ9_9SOLA</name>
<dbReference type="AlphaFoldDB" id="A0A9Q1MEQ9"/>
<evidence type="ECO:0000313" key="3">
    <source>
        <dbReference type="Proteomes" id="UP001152561"/>
    </source>
</evidence>
<keyword evidence="3" id="KW-1185">Reference proteome</keyword>
<gene>
    <name evidence="2" type="ORF">K7X08_005101</name>
</gene>
<accession>A0A9Q1MEQ9</accession>
<feature type="region of interest" description="Disordered" evidence="1">
    <location>
        <begin position="1"/>
        <end position="39"/>
    </location>
</feature>
<sequence>MTHRSSYTERPPPPTNQHPPPALPPPPLTTDTCPASPPLSPNSENYIACANAWNLLSQRTLRLPLQVLENSPVHHAKVAHASQKGGSLYTAGVRTQEHVARKLKEKKIVFPSQDELFLKTHVKKKKNGTYEVEWVKPRAKDTWVGYKDMVHEY</sequence>
<evidence type="ECO:0000256" key="1">
    <source>
        <dbReference type="SAM" id="MobiDB-lite"/>
    </source>
</evidence>
<organism evidence="2 3">
    <name type="scientific">Anisodus acutangulus</name>
    <dbReference type="NCBI Taxonomy" id="402998"/>
    <lineage>
        <taxon>Eukaryota</taxon>
        <taxon>Viridiplantae</taxon>
        <taxon>Streptophyta</taxon>
        <taxon>Embryophyta</taxon>
        <taxon>Tracheophyta</taxon>
        <taxon>Spermatophyta</taxon>
        <taxon>Magnoliopsida</taxon>
        <taxon>eudicotyledons</taxon>
        <taxon>Gunneridae</taxon>
        <taxon>Pentapetalae</taxon>
        <taxon>asterids</taxon>
        <taxon>lamiids</taxon>
        <taxon>Solanales</taxon>
        <taxon>Solanaceae</taxon>
        <taxon>Solanoideae</taxon>
        <taxon>Hyoscyameae</taxon>
        <taxon>Anisodus</taxon>
    </lineage>
</organism>